<dbReference type="Proteomes" id="UP000480804">
    <property type="component" value="Unassembled WGS sequence"/>
</dbReference>
<gene>
    <name evidence="2" type="ORF">GCM10010227_53860</name>
    <name evidence="1" type="ORF">Sgou_05290</name>
</gene>
<evidence type="ECO:0000313" key="1">
    <source>
        <dbReference type="EMBL" id="GFH75859.1"/>
    </source>
</evidence>
<protein>
    <submittedName>
        <fullName evidence="2">Uncharacterized protein</fullName>
    </submittedName>
</protein>
<dbReference type="AlphaFoldDB" id="A0A8H9HV54"/>
<accession>A0A8H9HV54</accession>
<dbReference type="EMBL" id="BMSC01000026">
    <property type="protein sequence ID" value="GGU91759.1"/>
    <property type="molecule type" value="Genomic_DNA"/>
</dbReference>
<evidence type="ECO:0000313" key="3">
    <source>
        <dbReference type="Proteomes" id="UP000480804"/>
    </source>
</evidence>
<evidence type="ECO:0000313" key="4">
    <source>
        <dbReference type="Proteomes" id="UP000660975"/>
    </source>
</evidence>
<organism evidence="2 4">
    <name type="scientific">Streptomyces gougerotii</name>
    <dbReference type="NCBI Taxonomy" id="53448"/>
    <lineage>
        <taxon>Bacteria</taxon>
        <taxon>Bacillati</taxon>
        <taxon>Actinomycetota</taxon>
        <taxon>Actinomycetes</taxon>
        <taxon>Kitasatosporales</taxon>
        <taxon>Streptomycetaceae</taxon>
        <taxon>Streptomyces</taxon>
        <taxon>Streptomyces diastaticus group</taxon>
    </lineage>
</organism>
<name>A0A8H9HV54_9ACTN</name>
<dbReference type="EMBL" id="BLLO01000009">
    <property type="protein sequence ID" value="GFH75859.1"/>
    <property type="molecule type" value="Genomic_DNA"/>
</dbReference>
<dbReference type="Proteomes" id="UP000660975">
    <property type="component" value="Unassembled WGS sequence"/>
</dbReference>
<reference evidence="1 3" key="2">
    <citation type="submission" date="2020-02" db="EMBL/GenBank/DDBJ databases">
        <title>Whole genome shotgun sequence of Streptomyces gougerotii NBRC 13043.</title>
        <authorList>
            <person name="Ichikawa N."/>
            <person name="Komaki H."/>
            <person name="Tamura T."/>
        </authorList>
    </citation>
    <scope>NUCLEOTIDE SEQUENCE [LARGE SCALE GENOMIC DNA]</scope>
    <source>
        <strain evidence="1 3">NBRC 13043</strain>
    </source>
</reference>
<reference evidence="2" key="3">
    <citation type="submission" date="2020-09" db="EMBL/GenBank/DDBJ databases">
        <authorList>
            <person name="Sun Q."/>
            <person name="Ohkuma M."/>
        </authorList>
    </citation>
    <scope>NUCLEOTIDE SEQUENCE</scope>
    <source>
        <strain evidence="2">JCM 4136</strain>
    </source>
</reference>
<comment type="caution">
    <text evidence="2">The sequence shown here is derived from an EMBL/GenBank/DDBJ whole genome shotgun (WGS) entry which is preliminary data.</text>
</comment>
<evidence type="ECO:0000313" key="2">
    <source>
        <dbReference type="EMBL" id="GGU91759.1"/>
    </source>
</evidence>
<keyword evidence="3" id="KW-1185">Reference proteome</keyword>
<sequence length="104" mass="11493">MERPDPSNFVSTGALPYAFTSGAFGRKRWRGTVRMASSTRGVRTHPVSTRWSIKRAVRVDEGERPDRVSGVERLGFGQVLRHVGLDELDVPYVYMSGDGALVLG</sequence>
<proteinExistence type="predicted"/>
<reference evidence="2" key="1">
    <citation type="journal article" date="2014" name="Int. J. Syst. Evol. Microbiol.">
        <title>Complete genome sequence of Corynebacterium casei LMG S-19264T (=DSM 44701T), isolated from a smear-ripened cheese.</title>
        <authorList>
            <consortium name="US DOE Joint Genome Institute (JGI-PGF)"/>
            <person name="Walter F."/>
            <person name="Albersmeier A."/>
            <person name="Kalinowski J."/>
            <person name="Ruckert C."/>
        </authorList>
    </citation>
    <scope>NUCLEOTIDE SEQUENCE</scope>
    <source>
        <strain evidence="2">JCM 4136</strain>
    </source>
</reference>